<keyword evidence="1" id="KW-0472">Membrane</keyword>
<dbReference type="KEGG" id="sru:SRU_0280"/>
<dbReference type="EnsemblBacteria" id="ABC46251">
    <property type="protein sequence ID" value="ABC46251"/>
    <property type="gene ID" value="SRU_0280"/>
</dbReference>
<keyword evidence="3" id="KW-1185">Reference proteome</keyword>
<organism evidence="2 3">
    <name type="scientific">Salinibacter ruber (strain DSM 13855 / M31)</name>
    <dbReference type="NCBI Taxonomy" id="309807"/>
    <lineage>
        <taxon>Bacteria</taxon>
        <taxon>Pseudomonadati</taxon>
        <taxon>Rhodothermota</taxon>
        <taxon>Rhodothermia</taxon>
        <taxon>Rhodothermales</taxon>
        <taxon>Salinibacteraceae</taxon>
        <taxon>Salinibacter</taxon>
    </lineage>
</organism>
<dbReference type="EMBL" id="CP000159">
    <property type="protein sequence ID" value="ABC46251.1"/>
    <property type="molecule type" value="Genomic_DNA"/>
</dbReference>
<protein>
    <submittedName>
        <fullName evidence="2">Uncharacterized protein</fullName>
    </submittedName>
</protein>
<proteinExistence type="predicted"/>
<dbReference type="HOGENOM" id="CLU_1229172_0_0_10"/>
<feature type="transmembrane region" description="Helical" evidence="1">
    <location>
        <begin position="96"/>
        <end position="115"/>
    </location>
</feature>
<dbReference type="OrthoDB" id="10010777at2"/>
<sequence>MALLYVFLARRCPRFRRIRSSLSSHLMQSKFSKIWFVASVALLAFLIGFAVRAARVPPNDVLKQAWMQARSTVEPPTFLKPRVHDRSGFSLGRRSFGRMNIVLAAGVVVGFAVIIERLRLPGHARQVGRHSTTCLRVLRDDSLDDAAKETALQNRARELFGLLGRLVGGSALALGLPLGGVWLLGRAGVGSFSGTFATLQRIDFLAVTTAVGLLAYVLVQRTRAS</sequence>
<feature type="transmembrane region" description="Helical" evidence="1">
    <location>
        <begin position="162"/>
        <end position="182"/>
    </location>
</feature>
<evidence type="ECO:0000313" key="2">
    <source>
        <dbReference type="EMBL" id="ABC46251.1"/>
    </source>
</evidence>
<dbReference type="AlphaFoldDB" id="Q2S5V5"/>
<evidence type="ECO:0000256" key="1">
    <source>
        <dbReference type="SAM" id="Phobius"/>
    </source>
</evidence>
<accession>Q2S5V5</accession>
<dbReference type="PATRIC" id="fig|309807.25.peg.288"/>
<evidence type="ECO:0000313" key="3">
    <source>
        <dbReference type="Proteomes" id="UP000008674"/>
    </source>
</evidence>
<reference evidence="2 3" key="1">
    <citation type="journal article" date="2005" name="Proc. Natl. Acad. Sci. U.S.A.">
        <title>The genome of Salinibacter ruber: convergence and gene exchange among hyperhalophilic bacteria and archaea.</title>
        <authorList>
            <person name="Mongodin E.F."/>
            <person name="Nelson K.E."/>
            <person name="Daugherty S."/>
            <person name="Deboy R.T."/>
            <person name="Wister J."/>
            <person name="Khouri H."/>
            <person name="Weidman J."/>
            <person name="Walsh D.A."/>
            <person name="Papke R.T."/>
            <person name="Sanchez Perez G."/>
            <person name="Sharma A.K."/>
            <person name="Nesbo C.L."/>
            <person name="MacLeod D."/>
            <person name="Bapteste E."/>
            <person name="Doolittle W.F."/>
            <person name="Charlebois R.L."/>
            <person name="Legault B."/>
            <person name="Rodriguez-Valera F."/>
        </authorList>
    </citation>
    <scope>NUCLEOTIDE SEQUENCE [LARGE SCALE GENOMIC DNA]</scope>
    <source>
        <strain evidence="3">DSM 13855 / CECT 5946 / M31</strain>
    </source>
</reference>
<gene>
    <name evidence="2" type="ordered locus">SRU_0280</name>
</gene>
<dbReference type="STRING" id="309807.SRU_0280"/>
<dbReference type="Proteomes" id="UP000008674">
    <property type="component" value="Chromosome"/>
</dbReference>
<feature type="transmembrane region" description="Helical" evidence="1">
    <location>
        <begin position="202"/>
        <end position="219"/>
    </location>
</feature>
<name>Q2S5V5_SALRD</name>
<keyword evidence="1" id="KW-0812">Transmembrane</keyword>
<keyword evidence="1" id="KW-1133">Transmembrane helix</keyword>